<keyword evidence="1" id="KW-0812">Transmembrane</keyword>
<evidence type="ECO:0000313" key="2">
    <source>
        <dbReference type="EMBL" id="OLU41524.1"/>
    </source>
</evidence>
<dbReference type="GeneID" id="82202241"/>
<evidence type="ECO:0008006" key="4">
    <source>
        <dbReference type="Google" id="ProtNLM"/>
    </source>
</evidence>
<name>A0A1U7NHP2_9FIRM</name>
<protein>
    <recommendedName>
        <fullName evidence="4">DUF986 domain-containing protein</fullName>
    </recommendedName>
</protein>
<dbReference type="EMBL" id="MPJW01000082">
    <property type="protein sequence ID" value="OLU41524.1"/>
    <property type="molecule type" value="Genomic_DNA"/>
</dbReference>
<dbReference type="Proteomes" id="UP000186341">
    <property type="component" value="Unassembled WGS sequence"/>
</dbReference>
<keyword evidence="3" id="KW-1185">Reference proteome</keyword>
<comment type="caution">
    <text evidence="2">The sequence shown here is derived from an EMBL/GenBank/DDBJ whole genome shotgun (WGS) entry which is preliminary data.</text>
</comment>
<proteinExistence type="predicted"/>
<gene>
    <name evidence="2" type="ORF">BO222_03260</name>
</gene>
<dbReference type="RefSeq" id="WP_075818303.1">
    <property type="nucleotide sequence ID" value="NZ_CAPNHH010000070.1"/>
</dbReference>
<sequence>MAYYAFLIFGIALLAAAIFLFIKMLLKLIRIKKAQKKETADHPEARKVFTEKGTVMMDAFIIIAFTFMAIMEYLTQTNTPDQTPDNPGLILIMCAIVFFYLAQVIKTIGKGTLILGRHFFMNEDQTYRFRDIRKSEEYRRRIFLHFKDGKVAELSYIQAEAVEEARKKSGNFKKR</sequence>
<feature type="transmembrane region" description="Helical" evidence="1">
    <location>
        <begin position="6"/>
        <end position="26"/>
    </location>
</feature>
<keyword evidence="1" id="KW-1133">Transmembrane helix</keyword>
<reference evidence="2 3" key="1">
    <citation type="submission" date="2016-11" db="EMBL/GenBank/DDBJ databases">
        <title>Description of two novel members of the family Erysipelotrichaceae: Ileibacterium lipovorans gen. nov., sp. nov. and Dubosiella newyorkensis, gen. nov., sp. nov.</title>
        <authorList>
            <person name="Cox L.M."/>
            <person name="Sohn J."/>
            <person name="Tyrrell K.L."/>
            <person name="Citron D.M."/>
            <person name="Lawson P.A."/>
            <person name="Patel N.B."/>
            <person name="Iizumi T."/>
            <person name="Perez-Perez G.I."/>
            <person name="Goldstein E.J."/>
            <person name="Blaser M.J."/>
        </authorList>
    </citation>
    <scope>NUCLEOTIDE SEQUENCE [LARGE SCALE GENOMIC DNA]</scope>
    <source>
        <strain evidence="2 3">NYU-BL-A3</strain>
    </source>
</reference>
<evidence type="ECO:0000313" key="3">
    <source>
        <dbReference type="Proteomes" id="UP000186341"/>
    </source>
</evidence>
<feature type="transmembrane region" description="Helical" evidence="1">
    <location>
        <begin position="87"/>
        <end position="105"/>
    </location>
</feature>
<feature type="transmembrane region" description="Helical" evidence="1">
    <location>
        <begin position="55"/>
        <end position="75"/>
    </location>
</feature>
<accession>A0A1U7NHP2</accession>
<keyword evidence="1" id="KW-0472">Membrane</keyword>
<organism evidence="2 3">
    <name type="scientific">Ileibacterium valens</name>
    <dbReference type="NCBI Taxonomy" id="1862668"/>
    <lineage>
        <taxon>Bacteria</taxon>
        <taxon>Bacillati</taxon>
        <taxon>Bacillota</taxon>
        <taxon>Erysipelotrichia</taxon>
        <taxon>Erysipelotrichales</taxon>
        <taxon>Erysipelotrichaceae</taxon>
        <taxon>Ileibacterium</taxon>
    </lineage>
</organism>
<dbReference type="AlphaFoldDB" id="A0A1U7NHP2"/>
<evidence type="ECO:0000256" key="1">
    <source>
        <dbReference type="SAM" id="Phobius"/>
    </source>
</evidence>